<dbReference type="AlphaFoldDB" id="A0A3P7LQY6"/>
<dbReference type="OrthoDB" id="5839690at2759"/>
<organism evidence="2 3">
    <name type="scientific">Strongylus vulgaris</name>
    <name type="common">Blood worm</name>
    <dbReference type="NCBI Taxonomy" id="40348"/>
    <lineage>
        <taxon>Eukaryota</taxon>
        <taxon>Metazoa</taxon>
        <taxon>Ecdysozoa</taxon>
        <taxon>Nematoda</taxon>
        <taxon>Chromadorea</taxon>
        <taxon>Rhabditida</taxon>
        <taxon>Rhabditina</taxon>
        <taxon>Rhabditomorpha</taxon>
        <taxon>Strongyloidea</taxon>
        <taxon>Strongylidae</taxon>
        <taxon>Strongylus</taxon>
    </lineage>
</organism>
<sequence>MVSGKNNETEGLDGICFNISDEKWMTNGAQLDMLARIGSKLCSLGPIGLINFGVSDEHVEFDWTAVEKVMDARFKRKTELLKSSELTVWYHHKKASDLDELPTTARESPSSDKENRS</sequence>
<dbReference type="EMBL" id="UYYB01113833">
    <property type="protein sequence ID" value="VDM81628.1"/>
    <property type="molecule type" value="Genomic_DNA"/>
</dbReference>
<evidence type="ECO:0000313" key="3">
    <source>
        <dbReference type="Proteomes" id="UP000270094"/>
    </source>
</evidence>
<gene>
    <name evidence="2" type="ORF">SVUK_LOCUS16626</name>
</gene>
<reference evidence="2 3" key="1">
    <citation type="submission" date="2018-11" db="EMBL/GenBank/DDBJ databases">
        <authorList>
            <consortium name="Pathogen Informatics"/>
        </authorList>
    </citation>
    <scope>NUCLEOTIDE SEQUENCE [LARGE SCALE GENOMIC DNA]</scope>
</reference>
<feature type="region of interest" description="Disordered" evidence="1">
    <location>
        <begin position="97"/>
        <end position="117"/>
    </location>
</feature>
<name>A0A3P7LQY6_STRVU</name>
<protein>
    <submittedName>
        <fullName evidence="2">Uncharacterized protein</fullName>
    </submittedName>
</protein>
<evidence type="ECO:0000256" key="1">
    <source>
        <dbReference type="SAM" id="MobiDB-lite"/>
    </source>
</evidence>
<feature type="non-terminal residue" evidence="2">
    <location>
        <position position="117"/>
    </location>
</feature>
<keyword evidence="3" id="KW-1185">Reference proteome</keyword>
<dbReference type="Proteomes" id="UP000270094">
    <property type="component" value="Unassembled WGS sequence"/>
</dbReference>
<accession>A0A3P7LQY6</accession>
<proteinExistence type="predicted"/>
<evidence type="ECO:0000313" key="2">
    <source>
        <dbReference type="EMBL" id="VDM81628.1"/>
    </source>
</evidence>